<dbReference type="HOGENOM" id="CLU_011096_0_0_1"/>
<dbReference type="SUPFAM" id="SSF49599">
    <property type="entry name" value="TRAF domain-like"/>
    <property type="match status" value="1"/>
</dbReference>
<reference evidence="4" key="3">
    <citation type="submission" date="2015-06" db="UniProtKB">
        <authorList>
            <consortium name="EnsemblMetazoa"/>
        </authorList>
    </citation>
    <scope>IDENTIFICATION</scope>
</reference>
<feature type="compositionally biased region" description="Low complexity" evidence="1">
    <location>
        <begin position="812"/>
        <end position="831"/>
    </location>
</feature>
<dbReference type="AlphaFoldDB" id="R7TYR5"/>
<dbReference type="EMBL" id="KB308802">
    <property type="protein sequence ID" value="ELT96566.1"/>
    <property type="molecule type" value="Genomic_DNA"/>
</dbReference>
<dbReference type="PROSITE" id="PS50106">
    <property type="entry name" value="PDZ"/>
    <property type="match status" value="2"/>
</dbReference>
<dbReference type="FunCoup" id="R7TYR5">
    <property type="interactions" value="12"/>
</dbReference>
<dbReference type="Pfam" id="PF00595">
    <property type="entry name" value="PDZ"/>
    <property type="match status" value="2"/>
</dbReference>
<dbReference type="OrthoDB" id="6270329at2759"/>
<dbReference type="Gene3D" id="3.30.40.10">
    <property type="entry name" value="Zinc/RING finger domain, C3HC4 (zinc finger)"/>
    <property type="match status" value="1"/>
</dbReference>
<dbReference type="Proteomes" id="UP000014760">
    <property type="component" value="Unassembled WGS sequence"/>
</dbReference>
<protein>
    <recommendedName>
        <fullName evidence="2">PDZ domain-containing protein</fullName>
    </recommendedName>
</protein>
<keyword evidence="5" id="KW-1185">Reference proteome</keyword>
<feature type="compositionally biased region" description="Low complexity" evidence="1">
    <location>
        <begin position="865"/>
        <end position="877"/>
    </location>
</feature>
<feature type="region of interest" description="Disordered" evidence="1">
    <location>
        <begin position="812"/>
        <end position="892"/>
    </location>
</feature>
<reference evidence="5" key="1">
    <citation type="submission" date="2012-12" db="EMBL/GenBank/DDBJ databases">
        <authorList>
            <person name="Hellsten U."/>
            <person name="Grimwood J."/>
            <person name="Chapman J.A."/>
            <person name="Shapiro H."/>
            <person name="Aerts A."/>
            <person name="Otillar R.P."/>
            <person name="Terry A.Y."/>
            <person name="Boore J.L."/>
            <person name="Simakov O."/>
            <person name="Marletaz F."/>
            <person name="Cho S.-J."/>
            <person name="Edsinger-Gonzales E."/>
            <person name="Havlak P."/>
            <person name="Kuo D.-H."/>
            <person name="Larsson T."/>
            <person name="Lv J."/>
            <person name="Arendt D."/>
            <person name="Savage R."/>
            <person name="Osoegawa K."/>
            <person name="de Jong P."/>
            <person name="Lindberg D.R."/>
            <person name="Seaver E.C."/>
            <person name="Weisblat D.A."/>
            <person name="Putnam N.H."/>
            <person name="Grigoriev I.V."/>
            <person name="Rokhsar D.S."/>
        </authorList>
    </citation>
    <scope>NUCLEOTIDE SEQUENCE</scope>
    <source>
        <strain evidence="5">I ESC-2004</strain>
    </source>
</reference>
<feature type="compositionally biased region" description="Basic and acidic residues" evidence="1">
    <location>
        <begin position="880"/>
        <end position="889"/>
    </location>
</feature>
<dbReference type="CDD" id="cd06715">
    <property type="entry name" value="PDZ1-PDZRN4-like"/>
    <property type="match status" value="1"/>
</dbReference>
<evidence type="ECO:0000313" key="3">
    <source>
        <dbReference type="EMBL" id="ELT96566.1"/>
    </source>
</evidence>
<dbReference type="InterPro" id="IPR001478">
    <property type="entry name" value="PDZ"/>
</dbReference>
<evidence type="ECO:0000313" key="5">
    <source>
        <dbReference type="Proteomes" id="UP000014760"/>
    </source>
</evidence>
<dbReference type="PANTHER" id="PTHR15545:SF8">
    <property type="entry name" value="SLO-INTERACTING PROTEIN 1"/>
    <property type="match status" value="1"/>
</dbReference>
<dbReference type="SMART" id="SM00228">
    <property type="entry name" value="PDZ"/>
    <property type="match status" value="2"/>
</dbReference>
<evidence type="ECO:0000256" key="1">
    <source>
        <dbReference type="SAM" id="MobiDB-lite"/>
    </source>
</evidence>
<dbReference type="OMA" id="TMEQDYY"/>
<feature type="non-terminal residue" evidence="3">
    <location>
        <position position="1040"/>
    </location>
</feature>
<dbReference type="CDD" id="cd06716">
    <property type="entry name" value="PDZ2-PDZRN4-like"/>
    <property type="match status" value="1"/>
</dbReference>
<evidence type="ECO:0000259" key="2">
    <source>
        <dbReference type="PROSITE" id="PS50106"/>
    </source>
</evidence>
<dbReference type="SUPFAM" id="SSF50156">
    <property type="entry name" value="PDZ domain-like"/>
    <property type="match status" value="2"/>
</dbReference>
<feature type="compositionally biased region" description="Basic and acidic residues" evidence="1">
    <location>
        <begin position="564"/>
        <end position="585"/>
    </location>
</feature>
<accession>R7TYR5</accession>
<dbReference type="EnsemblMetazoa" id="CapteT51984">
    <property type="protein sequence ID" value="CapteP51984"/>
    <property type="gene ID" value="CapteG51984"/>
</dbReference>
<reference evidence="3 5" key="2">
    <citation type="journal article" date="2013" name="Nature">
        <title>Insights into bilaterian evolution from three spiralian genomes.</title>
        <authorList>
            <person name="Simakov O."/>
            <person name="Marletaz F."/>
            <person name="Cho S.J."/>
            <person name="Edsinger-Gonzales E."/>
            <person name="Havlak P."/>
            <person name="Hellsten U."/>
            <person name="Kuo D.H."/>
            <person name="Larsson T."/>
            <person name="Lv J."/>
            <person name="Arendt D."/>
            <person name="Savage R."/>
            <person name="Osoegawa K."/>
            <person name="de Jong P."/>
            <person name="Grimwood J."/>
            <person name="Chapman J.A."/>
            <person name="Shapiro H."/>
            <person name="Aerts A."/>
            <person name="Otillar R.P."/>
            <person name="Terry A.Y."/>
            <person name="Boore J.L."/>
            <person name="Grigoriev I.V."/>
            <person name="Lindberg D.R."/>
            <person name="Seaver E.C."/>
            <person name="Weisblat D.A."/>
            <person name="Putnam N.H."/>
            <person name="Rokhsar D.S."/>
        </authorList>
    </citation>
    <scope>NUCLEOTIDE SEQUENCE</scope>
    <source>
        <strain evidence="3 5">I ESC-2004</strain>
    </source>
</reference>
<feature type="domain" description="PDZ" evidence="2">
    <location>
        <begin position="425"/>
        <end position="509"/>
    </location>
</feature>
<feature type="region of interest" description="Disordered" evidence="1">
    <location>
        <begin position="712"/>
        <end position="754"/>
    </location>
</feature>
<dbReference type="PANTHER" id="PTHR15545">
    <property type="entry name" value="PDZ DOMAIN CONTAINING RING FINGER PROTEIN 3, 4"/>
    <property type="match status" value="1"/>
</dbReference>
<sequence>MGYSPDQFVCPIDDNRICSVCRGVLDHPVRISCCAGIFCEACVSVKEQCPCGSDLDPGCIQDAPDLQDAVEQLPVRCDYYLSGCQHIVVLKDLQGHLQVCRFRSEKCGNPGCGKTLQKERLKEHEETQCQFRPAGICQKGCRLVVMDTDLDSHDCIQALRAQVSYAEIQMAGLQSDVRYITTKCARRESVLLGKIASLHSQIQIQSEKFRLKTLEYKSQLERFLNKLVAEKVGDYSAEQEVIFTLTRSNGCLGFNIVGGTGNENNTKETGNDEGIRVSRVGESSEAAIKGLKVNDRILKVNGKDVSQCSHDEAVAAFQSAREPIVVEVLRRVSSSDRSPMKARSPPRAPSPVMADAVTQTEEFIENSYFDLIHANGYPLGMVQSPNGLPFPPPSELGLTDLDMSNGLDYDAEFDPERAFDMEYEEVTLHRQSAEQKVGLTLCYGSADDEITDIFVGEIESCSIAAEDGRIREGDQILQINGEDVRTREEAIKLFSENRSDITLLLSRQIVQVDDGFMDERAAFDDLQGLDPRMHKLELTSAMLGGQGRHLDEDATTDTATTECSQKHEKDSGVGKTDGDSTRNDESSEQVSTTTPFFMSEMIESEVSPINSNDHHYSNESFTSNDLGVNDIPAEECQKFREVLETRCSSASDGCSPSRRQKTPRKDSQSSIEREIAALNQEMEQIQLQCQEIVDTHSKEQQNVGKQSELLRNAEPGFRTNQVHRVVQAADPNRNTKQEDSKESNSSAYNTGESMRSTPLTFELHNDQNASMLSLNAQVANDRASTIYDEDLYAEIPGCVSESPIVSTTTYAARAEQTTTRRTTAKTKQQQQHQRKSKTRKGEDSPHSRSSSSSKGGRATADKSSSRSNSGNRSGSSGEVLHQEGVKNDDSGSGMEWVVKRRADGSRYITRRPVRNRLLKERAKKVNEERCGLTTDDDAMSELKVGRYWNKEDRKRHLEKSRDRKVKKEAMIRQRMETVKETEEGGKKEPNIVELSHRKMMRHKNKKVLDDFTTIHEVLAHGAREENPKATYNPLLSVTTV</sequence>
<name>R7TYR5_CAPTE</name>
<dbReference type="InterPro" id="IPR036034">
    <property type="entry name" value="PDZ_sf"/>
</dbReference>
<proteinExistence type="predicted"/>
<gene>
    <name evidence="3" type="ORF">CAPTEDRAFT_51984</name>
</gene>
<dbReference type="EMBL" id="AMQN01011287">
    <property type="status" value="NOT_ANNOTATED_CDS"/>
    <property type="molecule type" value="Genomic_DNA"/>
</dbReference>
<evidence type="ECO:0000313" key="4">
    <source>
        <dbReference type="EnsemblMetazoa" id="CapteP51984"/>
    </source>
</evidence>
<dbReference type="Gene3D" id="2.30.42.10">
    <property type="match status" value="2"/>
</dbReference>
<organism evidence="3">
    <name type="scientific">Capitella teleta</name>
    <name type="common">Polychaete worm</name>
    <dbReference type="NCBI Taxonomy" id="283909"/>
    <lineage>
        <taxon>Eukaryota</taxon>
        <taxon>Metazoa</taxon>
        <taxon>Spiralia</taxon>
        <taxon>Lophotrochozoa</taxon>
        <taxon>Annelida</taxon>
        <taxon>Polychaeta</taxon>
        <taxon>Sedentaria</taxon>
        <taxon>Scolecida</taxon>
        <taxon>Capitellidae</taxon>
        <taxon>Capitella</taxon>
    </lineage>
</organism>
<feature type="compositionally biased region" description="Basic and acidic residues" evidence="1">
    <location>
        <begin position="733"/>
        <end position="742"/>
    </location>
</feature>
<dbReference type="STRING" id="283909.R7TYR5"/>
<feature type="region of interest" description="Disordered" evidence="1">
    <location>
        <begin position="544"/>
        <end position="595"/>
    </location>
</feature>
<feature type="region of interest" description="Disordered" evidence="1">
    <location>
        <begin position="647"/>
        <end position="670"/>
    </location>
</feature>
<dbReference type="InterPro" id="IPR051971">
    <property type="entry name" value="E3_ubiquitin-PDZ_ligase"/>
</dbReference>
<feature type="compositionally biased region" description="Polar residues" evidence="1">
    <location>
        <begin position="743"/>
        <end position="754"/>
    </location>
</feature>
<feature type="domain" description="PDZ" evidence="2">
    <location>
        <begin position="240"/>
        <end position="332"/>
    </location>
</feature>
<dbReference type="InterPro" id="IPR013083">
    <property type="entry name" value="Znf_RING/FYVE/PHD"/>
</dbReference>